<evidence type="ECO:0000313" key="2">
    <source>
        <dbReference type="Proteomes" id="UP000055045"/>
    </source>
</evidence>
<proteinExistence type="predicted"/>
<dbReference type="Proteomes" id="UP000055045">
    <property type="component" value="Unassembled WGS sequence"/>
</dbReference>
<gene>
    <name evidence="1" type="ORF">ACN42_g8359</name>
</gene>
<organism evidence="1 2">
    <name type="scientific">Penicillium freii</name>
    <dbReference type="NCBI Taxonomy" id="48697"/>
    <lineage>
        <taxon>Eukaryota</taxon>
        <taxon>Fungi</taxon>
        <taxon>Dikarya</taxon>
        <taxon>Ascomycota</taxon>
        <taxon>Pezizomycotina</taxon>
        <taxon>Eurotiomycetes</taxon>
        <taxon>Eurotiomycetidae</taxon>
        <taxon>Eurotiales</taxon>
        <taxon>Aspergillaceae</taxon>
        <taxon>Penicillium</taxon>
    </lineage>
</organism>
<dbReference type="EMBL" id="LLXE01000260">
    <property type="protein sequence ID" value="KUM58794.1"/>
    <property type="molecule type" value="Genomic_DNA"/>
</dbReference>
<evidence type="ECO:0008006" key="3">
    <source>
        <dbReference type="Google" id="ProtNLM"/>
    </source>
</evidence>
<evidence type="ECO:0000313" key="1">
    <source>
        <dbReference type="EMBL" id="KUM58794.1"/>
    </source>
</evidence>
<dbReference type="STRING" id="48697.A0A101MDV2"/>
<keyword evidence="2" id="KW-1185">Reference proteome</keyword>
<dbReference type="NCBIfam" id="NF047352">
    <property type="entry name" value="P_loop_sacsin"/>
    <property type="match status" value="1"/>
</dbReference>
<dbReference type="PANTHER" id="PTHR32387">
    <property type="entry name" value="WU:FJ29H11"/>
    <property type="match status" value="1"/>
</dbReference>
<comment type="caution">
    <text evidence="1">The sequence shown here is derived from an EMBL/GenBank/DDBJ whole genome shotgun (WGS) entry which is preliminary data.</text>
</comment>
<accession>A0A101MDV2</accession>
<protein>
    <recommendedName>
        <fullName evidence="3">Protein NO VEIN C-terminal domain-containing protein</fullName>
    </recommendedName>
</protein>
<dbReference type="Gene3D" id="3.30.565.10">
    <property type="entry name" value="Histidine kinase-like ATPase, C-terminal domain"/>
    <property type="match status" value="1"/>
</dbReference>
<sequence>MATKNAAKEAVMGIAKEYGFIQPSSLDEIGRIDPALRREVEESMLAKDKKIGHSIITLAKHIYSSNARFVFELLQNADDNQFGQALARNELPFIAFHAFSDRIIVECNEDGFTKENLSAICSVGESTKAASHGYIGAKGIGFKSVFIAARKVEIQSGNYTFYFKHDREDLGLGMVLPVWQDVGDSVPDLLTRITLHLHQKGDPDEIQHLRQTIFRQLNDLEETCLLFLRNLKEIRVSFYNGDAEFQESKRFYLEGDSSWKVSLNKESVEKDGKESVQFCEYYVSRYMGSGLPKSENRELPATAEAQRASAQAETVLAFPATQDNCPILAPQSVFAFLPIRKTTFKFLIQSDFDTNASRQDVSLTSRRNAHLLDHVASAFCQAVLGFTSDKDFSYKWPAYLPSLEEAAGTFWADLPEKILVQLSRHAVIRTRHNRLQPISDVVMPTLDFKGSDGNVLLDHPDIDPFISDHYSTDDRNRLTPYGLEWLNLDVVLSLLRKDLNSPLSRMKSTDLSDDIHSRMAKLLARFSSDQTLRSLDLLPLQNGTWVSPNSGPVFFPTTKEIPLPPGLGFRILDSSVTTNEDRHAFFSSMGVTEIEVRIVREAAFERNSSIHFGNPSLFESKEHLVFLYLTHQFRTGGEKNKAMHIFSEDGLLRSPTEQDCYIPSNNAYGPKLLLGATDSLPGMTVPFVHSSYLDETPETPNASHSSWIQWLQTSIGVRKNLRLIAKNGRRLSSAWNYLSKYRPQKLLGFLRHVWEDERRFVIETESLRQALRETDASRLCDVDLPGECRLHEAYLPFPNLIHQCRQFVNNEAVFPFLHLEGDLTIEQLSSNWLFLHTALGVKKDENLDFLLDILKWLKTSNPDASHISGFQHIFGLYSAIHSKLIGTRNKVELSERIKSFFQSDDYIFVPQFDEADVSSAVWTNPKLCLWRAPRNLISRYPIEPIYQHFVADETEISYISTLFTKTLEINSASWSDLTIELAELRDSQPQNLTSILDVYKNIHQMNTFVFVEDLRREFRENALIFVTSNSQNGWYKSSECLWSSTTEIRGRVTLNDDYDELKEFFIDTLGVQTLTLQMAYDDLLEAGSEATMDDIISKIWCLNALLPTDENYVDPRPLLQKPIFPVLYPDGSKALRSKDTQFAIADREYLASRFRGKIKMLDFTQEEVRSLKVFFDWANLSHCYLSASVRELTSISGDTAPLNPSPIRDLKLKAYAILRVAGTFQSPRYDADKLGLYRLLRTANIQVADNIVTLLRIAQGGRTVDVEETVAKLHFSEQASLLSIYLPRDRKAQELCYCDLLPKRLVDWLMRDPVTQILEPIEADMVKVMMMLCNIHPSAAYLILDREGIAEIDITNEDIGVDDEIHSEALDSSDISSNGDLGQFTSADTSIPIQNVQHQTQLTARENSTPFNPPTSDYDRPVPILLFPSHLPEDDMQYRHLLDHVIQFARRALFPSNGAFNMSQLNRALPGNEGNSPYEGFDGPQVRNAFRSNSQLERDKKVGAAGELYAFELLCRMDPSLTDWSDRNWQSTIRHYVTIHPDYATMAPWHGQETADIVYDDTEGAFTSLLIDHGYIEAGEWEDKRPKYFIEVKTTTGPLGTPFYMSKRQFERMGAIHDRGDHSEVYLIFRAFDIRGPNIGMRVYFDPEQLRLDGELRFTGETWPIKAANTKEQKTKTYIHTTVRIRWWSPTQLLTHRRVA</sequence>
<dbReference type="InterPro" id="IPR036890">
    <property type="entry name" value="HATPase_C_sf"/>
</dbReference>
<dbReference type="InterPro" id="IPR052957">
    <property type="entry name" value="Auxin_embryo_med"/>
</dbReference>
<dbReference type="PANTHER" id="PTHR32387:SF0">
    <property type="entry name" value="PROTEIN NO VEIN"/>
    <property type="match status" value="1"/>
</dbReference>
<reference evidence="1 2" key="1">
    <citation type="submission" date="2015-10" db="EMBL/GenBank/DDBJ databases">
        <title>Genome sequencing of Penicillium freii.</title>
        <authorList>
            <person name="Nguyen H.D."/>
            <person name="Visagie C.M."/>
            <person name="Seifert K.A."/>
        </authorList>
    </citation>
    <scope>NUCLEOTIDE SEQUENCE [LARGE SCALE GENOMIC DNA]</scope>
    <source>
        <strain evidence="1 2">DAOM 242723</strain>
    </source>
</reference>
<name>A0A101MDV2_PENFR</name>
<dbReference type="SUPFAM" id="SSF55874">
    <property type="entry name" value="ATPase domain of HSP90 chaperone/DNA topoisomerase II/histidine kinase"/>
    <property type="match status" value="1"/>
</dbReference>